<proteinExistence type="predicted"/>
<keyword evidence="2" id="KW-0808">Transferase</keyword>
<evidence type="ECO:0000259" key="1">
    <source>
        <dbReference type="Pfam" id="PF05050"/>
    </source>
</evidence>
<dbReference type="SUPFAM" id="SSF53335">
    <property type="entry name" value="S-adenosyl-L-methionine-dependent methyltransferases"/>
    <property type="match status" value="1"/>
</dbReference>
<keyword evidence="3" id="KW-1185">Reference proteome</keyword>
<dbReference type="AlphaFoldDB" id="A0A7W8DMG4"/>
<dbReference type="InterPro" id="IPR006342">
    <property type="entry name" value="FkbM_mtfrase"/>
</dbReference>
<dbReference type="RefSeq" id="WP_184343416.1">
    <property type="nucleotide sequence ID" value="NZ_JACHIG010000013.1"/>
</dbReference>
<organism evidence="2 3">
    <name type="scientific">Prosthecobacter vanneervenii</name>
    <dbReference type="NCBI Taxonomy" id="48466"/>
    <lineage>
        <taxon>Bacteria</taxon>
        <taxon>Pseudomonadati</taxon>
        <taxon>Verrucomicrobiota</taxon>
        <taxon>Verrucomicrobiia</taxon>
        <taxon>Verrucomicrobiales</taxon>
        <taxon>Verrucomicrobiaceae</taxon>
        <taxon>Prosthecobacter</taxon>
    </lineage>
</organism>
<dbReference type="Pfam" id="PF05050">
    <property type="entry name" value="Methyltransf_21"/>
    <property type="match status" value="1"/>
</dbReference>
<dbReference type="Proteomes" id="UP000590740">
    <property type="component" value="Unassembled WGS sequence"/>
</dbReference>
<dbReference type="InterPro" id="IPR029063">
    <property type="entry name" value="SAM-dependent_MTases_sf"/>
</dbReference>
<dbReference type="EMBL" id="JACHIG010000013">
    <property type="protein sequence ID" value="MBB5035030.1"/>
    <property type="molecule type" value="Genomic_DNA"/>
</dbReference>
<evidence type="ECO:0000313" key="3">
    <source>
        <dbReference type="Proteomes" id="UP000590740"/>
    </source>
</evidence>
<keyword evidence="2" id="KW-0489">Methyltransferase</keyword>
<dbReference type="Gene3D" id="3.40.50.150">
    <property type="entry name" value="Vaccinia Virus protein VP39"/>
    <property type="match status" value="1"/>
</dbReference>
<evidence type="ECO:0000313" key="2">
    <source>
        <dbReference type="EMBL" id="MBB5035030.1"/>
    </source>
</evidence>
<comment type="caution">
    <text evidence="2">The sequence shown here is derived from an EMBL/GenBank/DDBJ whole genome shotgun (WGS) entry which is preliminary data.</text>
</comment>
<dbReference type="NCBIfam" id="TIGR01444">
    <property type="entry name" value="fkbM_fam"/>
    <property type="match status" value="1"/>
</dbReference>
<sequence>MSFFEKLRRAVRDALPPALGLCLTLRANPLLGLAFLIFRRRFHLGGMVFEVPLEGRSWSSLATYWFDDYEAPEREFCQKLIRAEDRVCELGGCLGIVSMTINRRLAAPEGHVVLEANAELVPFLERNRERNGGRFSVMHAAIGDGNPVALDVSHGLLTSTRAEGEKAGKMEMVASCTLEDLCAKRGPFDVLVMDVEGAEQQVILGEGEAWRGMRLIILEWHPPLIGMEMIERGRRALEGAGFRCVESRQGDLHIVEAWEKPET</sequence>
<protein>
    <submittedName>
        <fullName evidence="2">FkbM family methyltransferase</fullName>
    </submittedName>
</protein>
<dbReference type="GO" id="GO:0032259">
    <property type="term" value="P:methylation"/>
    <property type="evidence" value="ECO:0007669"/>
    <property type="project" value="UniProtKB-KW"/>
</dbReference>
<gene>
    <name evidence="2" type="ORF">HNQ65_004638</name>
</gene>
<feature type="domain" description="Methyltransferase FkbM" evidence="1">
    <location>
        <begin position="147"/>
        <end position="243"/>
    </location>
</feature>
<accession>A0A7W8DMG4</accession>
<dbReference type="GO" id="GO:0008168">
    <property type="term" value="F:methyltransferase activity"/>
    <property type="evidence" value="ECO:0007669"/>
    <property type="project" value="UniProtKB-KW"/>
</dbReference>
<reference evidence="2 3" key="1">
    <citation type="submission" date="2020-08" db="EMBL/GenBank/DDBJ databases">
        <title>Genomic Encyclopedia of Type Strains, Phase IV (KMG-IV): sequencing the most valuable type-strain genomes for metagenomic binning, comparative biology and taxonomic classification.</title>
        <authorList>
            <person name="Goeker M."/>
        </authorList>
    </citation>
    <scope>NUCLEOTIDE SEQUENCE [LARGE SCALE GENOMIC DNA]</scope>
    <source>
        <strain evidence="2 3">DSM 12252</strain>
    </source>
</reference>
<name>A0A7W8DMG4_9BACT</name>